<dbReference type="RefSeq" id="WP_268045859.1">
    <property type="nucleotide sequence ID" value="NZ_CP104064.1"/>
</dbReference>
<name>A0ABY6Z5Y4_9BACL</name>
<dbReference type="SMART" id="SM00347">
    <property type="entry name" value="HTH_MARR"/>
    <property type="match status" value="1"/>
</dbReference>
<feature type="domain" description="HTH marR-type" evidence="1">
    <location>
        <begin position="23"/>
        <end position="124"/>
    </location>
</feature>
<dbReference type="EMBL" id="CP104064">
    <property type="protein sequence ID" value="WAH38292.1"/>
    <property type="molecule type" value="Genomic_DNA"/>
</dbReference>
<dbReference type="Proteomes" id="UP001164803">
    <property type="component" value="Chromosome"/>
</dbReference>
<protein>
    <submittedName>
        <fullName evidence="2">MarR family transcriptional regulator</fullName>
    </submittedName>
</protein>
<dbReference type="InterPro" id="IPR036388">
    <property type="entry name" value="WH-like_DNA-bd_sf"/>
</dbReference>
<proteinExistence type="predicted"/>
<dbReference type="Pfam" id="PF01047">
    <property type="entry name" value="MarR"/>
    <property type="match status" value="1"/>
</dbReference>
<dbReference type="InterPro" id="IPR036390">
    <property type="entry name" value="WH_DNA-bd_sf"/>
</dbReference>
<keyword evidence="3" id="KW-1185">Reference proteome</keyword>
<accession>A0ABY6Z5Y4</accession>
<dbReference type="InterPro" id="IPR000835">
    <property type="entry name" value="HTH_MarR-typ"/>
</dbReference>
<dbReference type="Gene3D" id="1.10.10.10">
    <property type="entry name" value="Winged helix-like DNA-binding domain superfamily/Winged helix DNA-binding domain"/>
    <property type="match status" value="1"/>
</dbReference>
<gene>
    <name evidence="2" type="ORF">NZD86_07360</name>
</gene>
<sequence length="141" mass="15931">MASEKYSVGVIEHEVAILAGMSALHKNLGVVERPEYVLLRQINEYGLVGIKELADEFGLDRAIIMKHVAILESEGCIKRVPSGSDDKTGLFRSTQLGRDRLHETKQMRLSKYSSMLKRWTNGDLQKFGELLSLLNRTLKDE</sequence>
<evidence type="ECO:0000313" key="2">
    <source>
        <dbReference type="EMBL" id="WAH38292.1"/>
    </source>
</evidence>
<reference evidence="2" key="1">
    <citation type="submission" date="2022-08" db="EMBL/GenBank/DDBJ databases">
        <title>Alicyclobacillus dauci DSM2870, complete genome.</title>
        <authorList>
            <person name="Wang Q."/>
            <person name="Cai R."/>
            <person name="Wang Z."/>
        </authorList>
    </citation>
    <scope>NUCLEOTIDE SEQUENCE</scope>
    <source>
        <strain evidence="2">DSM 28700</strain>
    </source>
</reference>
<organism evidence="2 3">
    <name type="scientific">Alicyclobacillus dauci</name>
    <dbReference type="NCBI Taxonomy" id="1475485"/>
    <lineage>
        <taxon>Bacteria</taxon>
        <taxon>Bacillati</taxon>
        <taxon>Bacillota</taxon>
        <taxon>Bacilli</taxon>
        <taxon>Bacillales</taxon>
        <taxon>Alicyclobacillaceae</taxon>
        <taxon>Alicyclobacillus</taxon>
    </lineage>
</organism>
<evidence type="ECO:0000259" key="1">
    <source>
        <dbReference type="SMART" id="SM00347"/>
    </source>
</evidence>
<dbReference type="SUPFAM" id="SSF46785">
    <property type="entry name" value="Winged helix' DNA-binding domain"/>
    <property type="match status" value="1"/>
</dbReference>
<evidence type="ECO:0000313" key="3">
    <source>
        <dbReference type="Proteomes" id="UP001164803"/>
    </source>
</evidence>